<dbReference type="Gene3D" id="3.40.50.1820">
    <property type="entry name" value="alpha/beta hydrolase"/>
    <property type="match status" value="1"/>
</dbReference>
<reference evidence="3" key="2">
    <citation type="journal article" date="2022" name="Microbiol. Resour. Announc.">
        <title>Metagenome Sequencing to Explore Phylogenomics of Terrestrial Cyanobacteria.</title>
        <authorList>
            <person name="Ward R.D."/>
            <person name="Stajich J.E."/>
            <person name="Johansen J.R."/>
            <person name="Huntemann M."/>
            <person name="Clum A."/>
            <person name="Foster B."/>
            <person name="Foster B."/>
            <person name="Roux S."/>
            <person name="Palaniappan K."/>
            <person name="Varghese N."/>
            <person name="Mukherjee S."/>
            <person name="Reddy T.B.K."/>
            <person name="Daum C."/>
            <person name="Copeland A."/>
            <person name="Chen I.A."/>
            <person name="Ivanova N.N."/>
            <person name="Kyrpides N.C."/>
            <person name="Shapiro N."/>
            <person name="Eloe-Fadrosh E.A."/>
            <person name="Pietrasiak N."/>
        </authorList>
    </citation>
    <scope>NUCLEOTIDE SEQUENCE</scope>
    <source>
        <strain evidence="3">GSE-TBD4-15B</strain>
    </source>
</reference>
<dbReference type="InterPro" id="IPR022742">
    <property type="entry name" value="Hydrolase_4"/>
</dbReference>
<dbReference type="PRINTS" id="PR00111">
    <property type="entry name" value="ABHYDROLASE"/>
</dbReference>
<protein>
    <submittedName>
        <fullName evidence="3">Lysophospholipase</fullName>
    </submittedName>
</protein>
<name>A0A951PEJ9_9CYAN</name>
<keyword evidence="1" id="KW-1133">Transmembrane helix</keyword>
<evidence type="ECO:0000256" key="1">
    <source>
        <dbReference type="SAM" id="Phobius"/>
    </source>
</evidence>
<reference evidence="3" key="1">
    <citation type="submission" date="2021-05" db="EMBL/GenBank/DDBJ databases">
        <authorList>
            <person name="Pietrasiak N."/>
            <person name="Ward R."/>
            <person name="Stajich J.E."/>
            <person name="Kurbessoian T."/>
        </authorList>
    </citation>
    <scope>NUCLEOTIDE SEQUENCE</scope>
    <source>
        <strain evidence="3">GSE-TBD4-15B</strain>
    </source>
</reference>
<feature type="domain" description="Serine aminopeptidase S33" evidence="2">
    <location>
        <begin position="77"/>
        <end position="192"/>
    </location>
</feature>
<sequence length="288" mass="31989">MSLLLKISLGLISLAIAAYLSACLWLYLRQTRIIFLPSATIETTPADYGNRFDDIWIPVGSAGEKLHGWWIPASGPETAVILYLHGNGANIGANAEQANRFRQIGLSVLLIDYRGYGRSAGSPNEQQVYEDAEASWQYLIQARQVQPQRLFLYGHSLGGAIAIHLALQHPDAAGLIVQASFTSMRQMVDYEMPRSIFPIDLLLTQKFDSISRVSELKTPLLYIHGLNDLRVPALMSQQLYEASPDPKQLYLVPDAGHNNVAQVAGIEYLKCIQEFVQQNLDRAPITLP</sequence>
<dbReference type="Pfam" id="PF12146">
    <property type="entry name" value="Hydrolase_4"/>
    <property type="match status" value="1"/>
</dbReference>
<proteinExistence type="predicted"/>
<dbReference type="EMBL" id="JAHHHV010000085">
    <property type="protein sequence ID" value="MBW4468154.1"/>
    <property type="molecule type" value="Genomic_DNA"/>
</dbReference>
<dbReference type="PANTHER" id="PTHR12277:SF81">
    <property type="entry name" value="PROTEIN ABHD13"/>
    <property type="match status" value="1"/>
</dbReference>
<keyword evidence="1" id="KW-0472">Membrane</keyword>
<evidence type="ECO:0000313" key="4">
    <source>
        <dbReference type="Proteomes" id="UP000707356"/>
    </source>
</evidence>
<accession>A0A951PEJ9</accession>
<gene>
    <name evidence="3" type="ORF">KME07_22230</name>
</gene>
<dbReference type="AlphaFoldDB" id="A0A951PEJ9"/>
<keyword evidence="1" id="KW-0812">Transmembrane</keyword>
<dbReference type="SUPFAM" id="SSF53474">
    <property type="entry name" value="alpha/beta-Hydrolases"/>
    <property type="match status" value="1"/>
</dbReference>
<dbReference type="InterPro" id="IPR000073">
    <property type="entry name" value="AB_hydrolase_1"/>
</dbReference>
<organism evidence="3 4">
    <name type="scientific">Pegethrix bostrychoides GSE-TBD4-15B</name>
    <dbReference type="NCBI Taxonomy" id="2839662"/>
    <lineage>
        <taxon>Bacteria</taxon>
        <taxon>Bacillati</taxon>
        <taxon>Cyanobacteriota</taxon>
        <taxon>Cyanophyceae</taxon>
        <taxon>Oculatellales</taxon>
        <taxon>Oculatellaceae</taxon>
        <taxon>Pegethrix</taxon>
    </lineage>
</organism>
<comment type="caution">
    <text evidence="3">The sequence shown here is derived from an EMBL/GenBank/DDBJ whole genome shotgun (WGS) entry which is preliminary data.</text>
</comment>
<evidence type="ECO:0000259" key="2">
    <source>
        <dbReference type="Pfam" id="PF12146"/>
    </source>
</evidence>
<evidence type="ECO:0000313" key="3">
    <source>
        <dbReference type="EMBL" id="MBW4468154.1"/>
    </source>
</evidence>
<dbReference type="Proteomes" id="UP000707356">
    <property type="component" value="Unassembled WGS sequence"/>
</dbReference>
<dbReference type="InterPro" id="IPR029058">
    <property type="entry name" value="AB_hydrolase_fold"/>
</dbReference>
<feature type="transmembrane region" description="Helical" evidence="1">
    <location>
        <begin position="7"/>
        <end position="28"/>
    </location>
</feature>
<dbReference type="PANTHER" id="PTHR12277">
    <property type="entry name" value="ALPHA/BETA HYDROLASE DOMAIN-CONTAINING PROTEIN"/>
    <property type="match status" value="1"/>
</dbReference>